<name>A0A834GVC2_RHOSS</name>
<sequence>MRGFMEHEGCFAKFESSIPNCVPKFLSLHLRRIYFEEFNGEQDELELVSYFLTAAEVLRETDDEDFQRYIHNVAELVAACCNVALLYLSMPSIATMMEWGPSFFECDERQSVTVHKGDTQAWGKRRNSRGTKGRILARNALLLLTLEILAKVFMAVVYSSTTFSPEIFYDSVLFNKIHC</sequence>
<dbReference type="InterPro" id="IPR006566">
    <property type="entry name" value="FBD"/>
</dbReference>
<proteinExistence type="predicted"/>
<keyword evidence="1" id="KW-0812">Transmembrane</keyword>
<feature type="transmembrane region" description="Helical" evidence="1">
    <location>
        <begin position="135"/>
        <end position="158"/>
    </location>
</feature>
<organism evidence="3 4">
    <name type="scientific">Rhododendron simsii</name>
    <name type="common">Sims's rhododendron</name>
    <dbReference type="NCBI Taxonomy" id="118357"/>
    <lineage>
        <taxon>Eukaryota</taxon>
        <taxon>Viridiplantae</taxon>
        <taxon>Streptophyta</taxon>
        <taxon>Embryophyta</taxon>
        <taxon>Tracheophyta</taxon>
        <taxon>Spermatophyta</taxon>
        <taxon>Magnoliopsida</taxon>
        <taxon>eudicotyledons</taxon>
        <taxon>Gunneridae</taxon>
        <taxon>Pentapetalae</taxon>
        <taxon>asterids</taxon>
        <taxon>Ericales</taxon>
        <taxon>Ericaceae</taxon>
        <taxon>Ericoideae</taxon>
        <taxon>Rhodoreae</taxon>
        <taxon>Rhododendron</taxon>
    </lineage>
</organism>
<comment type="caution">
    <text evidence="3">The sequence shown here is derived from an EMBL/GenBank/DDBJ whole genome shotgun (WGS) entry which is preliminary data.</text>
</comment>
<dbReference type="OrthoDB" id="612216at2759"/>
<dbReference type="Pfam" id="PF08387">
    <property type="entry name" value="FBD"/>
    <property type="match status" value="1"/>
</dbReference>
<dbReference type="EMBL" id="WJXA01000006">
    <property type="protein sequence ID" value="KAF7141831.1"/>
    <property type="molecule type" value="Genomic_DNA"/>
</dbReference>
<keyword evidence="1" id="KW-1133">Transmembrane helix</keyword>
<dbReference type="AlphaFoldDB" id="A0A834GVC2"/>
<dbReference type="Proteomes" id="UP000626092">
    <property type="component" value="Unassembled WGS sequence"/>
</dbReference>
<accession>A0A834GVC2</accession>
<evidence type="ECO:0000313" key="3">
    <source>
        <dbReference type="EMBL" id="KAF7141831.1"/>
    </source>
</evidence>
<keyword evidence="1" id="KW-0472">Membrane</keyword>
<reference evidence="3" key="1">
    <citation type="submission" date="2019-11" db="EMBL/GenBank/DDBJ databases">
        <authorList>
            <person name="Liu Y."/>
            <person name="Hou J."/>
            <person name="Li T.-Q."/>
            <person name="Guan C.-H."/>
            <person name="Wu X."/>
            <person name="Wu H.-Z."/>
            <person name="Ling F."/>
            <person name="Zhang R."/>
            <person name="Shi X.-G."/>
            <person name="Ren J.-P."/>
            <person name="Chen E.-F."/>
            <person name="Sun J.-M."/>
        </authorList>
    </citation>
    <scope>NUCLEOTIDE SEQUENCE</scope>
    <source>
        <strain evidence="3">Adult_tree_wgs_1</strain>
        <tissue evidence="3">Leaves</tissue>
    </source>
</reference>
<evidence type="ECO:0000259" key="2">
    <source>
        <dbReference type="Pfam" id="PF08387"/>
    </source>
</evidence>
<evidence type="ECO:0000313" key="4">
    <source>
        <dbReference type="Proteomes" id="UP000626092"/>
    </source>
</evidence>
<evidence type="ECO:0000256" key="1">
    <source>
        <dbReference type="SAM" id="Phobius"/>
    </source>
</evidence>
<protein>
    <recommendedName>
        <fullName evidence="2">FBD domain-containing protein</fullName>
    </recommendedName>
</protein>
<gene>
    <name evidence="3" type="ORF">RHSIM_Rhsim06G0214900</name>
</gene>
<keyword evidence="4" id="KW-1185">Reference proteome</keyword>
<feature type="domain" description="FBD" evidence="2">
    <location>
        <begin position="19"/>
        <end position="60"/>
    </location>
</feature>